<dbReference type="InterPro" id="IPR001584">
    <property type="entry name" value="Integrase_cat-core"/>
</dbReference>
<dbReference type="GO" id="GO:0015074">
    <property type="term" value="P:DNA integration"/>
    <property type="evidence" value="ECO:0007669"/>
    <property type="project" value="InterPro"/>
</dbReference>
<dbReference type="SUPFAM" id="SSF53098">
    <property type="entry name" value="Ribonuclease H-like"/>
    <property type="match status" value="1"/>
</dbReference>
<dbReference type="InterPro" id="IPR012337">
    <property type="entry name" value="RNaseH-like_sf"/>
</dbReference>
<dbReference type="InterPro" id="IPR050900">
    <property type="entry name" value="Transposase_IS3/IS150/IS904"/>
</dbReference>
<dbReference type="PANTHER" id="PTHR46889:SF4">
    <property type="entry name" value="TRANSPOSASE INSO FOR INSERTION SEQUENCE ELEMENT IS911B-RELATED"/>
    <property type="match status" value="1"/>
</dbReference>
<evidence type="ECO:0000313" key="3">
    <source>
        <dbReference type="Proteomes" id="UP000190797"/>
    </source>
</evidence>
<dbReference type="Proteomes" id="UP000190797">
    <property type="component" value="Chromosome"/>
</dbReference>
<accession>A0A1U9ZYU7</accession>
<gene>
    <name evidence="2" type="ORF">BKM31_18105</name>
</gene>
<dbReference type="AlphaFoldDB" id="A0A1U9ZYU7"/>
<dbReference type="OrthoDB" id="3257291at2"/>
<feature type="domain" description="Integrase catalytic" evidence="1">
    <location>
        <begin position="10"/>
        <end position="63"/>
    </location>
</feature>
<proteinExistence type="predicted"/>
<dbReference type="STRING" id="1909395.BKM31_18105"/>
<organism evidence="2 3">
    <name type="scientific">[Actinomadura] parvosata subsp. kistnae</name>
    <dbReference type="NCBI Taxonomy" id="1909395"/>
    <lineage>
        <taxon>Bacteria</taxon>
        <taxon>Bacillati</taxon>
        <taxon>Actinomycetota</taxon>
        <taxon>Actinomycetes</taxon>
        <taxon>Streptosporangiales</taxon>
        <taxon>Streptosporangiaceae</taxon>
        <taxon>Nonomuraea</taxon>
    </lineage>
</organism>
<evidence type="ECO:0000259" key="1">
    <source>
        <dbReference type="Pfam" id="PF13333"/>
    </source>
</evidence>
<evidence type="ECO:0000313" key="2">
    <source>
        <dbReference type="EMBL" id="AQZ63122.1"/>
    </source>
</evidence>
<name>A0A1U9ZYU7_9ACTN</name>
<dbReference type="KEGG" id="noa:BKM31_18105"/>
<sequence>MTDRDNAITESFFASLECELIDRRTFHTRSEAERALFSYIEGFYNPRRRHSANGQLSPAEYERRHALKNAQDLDYAAA</sequence>
<keyword evidence="3" id="KW-1185">Reference proteome</keyword>
<dbReference type="Pfam" id="PF13333">
    <property type="entry name" value="rve_2"/>
    <property type="match status" value="1"/>
</dbReference>
<dbReference type="EMBL" id="CP017717">
    <property type="protein sequence ID" value="AQZ63122.1"/>
    <property type="molecule type" value="Genomic_DNA"/>
</dbReference>
<protein>
    <recommendedName>
        <fullName evidence="1">Integrase catalytic domain-containing protein</fullName>
    </recommendedName>
</protein>
<dbReference type="PANTHER" id="PTHR46889">
    <property type="entry name" value="TRANSPOSASE INSF FOR INSERTION SEQUENCE IS3B-RELATED"/>
    <property type="match status" value="1"/>
</dbReference>
<reference evidence="3" key="1">
    <citation type="journal article" date="2017" name="Med. Chem. Commun.">
        <title>Nonomuraea sp. ATCC 55076 harbours the largest actinomycete chromosome to date and the kistamicin biosynthetic gene cluster.</title>
        <authorList>
            <person name="Nazari B."/>
            <person name="Forneris C.C."/>
            <person name="Gibson M.I."/>
            <person name="Moon K."/>
            <person name="Schramma K.R."/>
            <person name="Seyedsayamdost M.R."/>
        </authorList>
    </citation>
    <scope>NUCLEOTIDE SEQUENCE [LARGE SCALE GENOMIC DNA]</scope>
    <source>
        <strain evidence="3">ATCC 55076</strain>
    </source>
</reference>